<organism evidence="2 3">
    <name type="scientific">Purpureocillium lilacinum</name>
    <name type="common">Paecilomyces lilacinus</name>
    <dbReference type="NCBI Taxonomy" id="33203"/>
    <lineage>
        <taxon>Eukaryota</taxon>
        <taxon>Fungi</taxon>
        <taxon>Dikarya</taxon>
        <taxon>Ascomycota</taxon>
        <taxon>Pezizomycotina</taxon>
        <taxon>Sordariomycetes</taxon>
        <taxon>Hypocreomycetidae</taxon>
        <taxon>Hypocreales</taxon>
        <taxon>Ophiocordycipitaceae</taxon>
        <taxon>Purpureocillium</taxon>
    </lineage>
</organism>
<feature type="compositionally biased region" description="Basic and acidic residues" evidence="1">
    <location>
        <begin position="391"/>
        <end position="408"/>
    </location>
</feature>
<dbReference type="Proteomes" id="UP000245956">
    <property type="component" value="Unassembled WGS sequence"/>
</dbReference>
<feature type="compositionally biased region" description="Low complexity" evidence="1">
    <location>
        <begin position="349"/>
        <end position="358"/>
    </location>
</feature>
<feature type="compositionally biased region" description="Polar residues" evidence="1">
    <location>
        <begin position="562"/>
        <end position="573"/>
    </location>
</feature>
<feature type="region of interest" description="Disordered" evidence="1">
    <location>
        <begin position="882"/>
        <end position="906"/>
    </location>
</feature>
<protein>
    <submittedName>
        <fullName evidence="2">Uncharacterized protein</fullName>
    </submittedName>
</protein>
<feature type="region of interest" description="Disordered" evidence="1">
    <location>
        <begin position="605"/>
        <end position="631"/>
    </location>
</feature>
<proteinExistence type="predicted"/>
<gene>
    <name evidence="2" type="ORF">PCL_10353</name>
</gene>
<feature type="region of interest" description="Disordered" evidence="1">
    <location>
        <begin position="199"/>
        <end position="358"/>
    </location>
</feature>
<dbReference type="EMBL" id="LCWV01000005">
    <property type="protein sequence ID" value="PWI73338.1"/>
    <property type="molecule type" value="Genomic_DNA"/>
</dbReference>
<evidence type="ECO:0000313" key="3">
    <source>
        <dbReference type="Proteomes" id="UP000245956"/>
    </source>
</evidence>
<comment type="caution">
    <text evidence="2">The sequence shown here is derived from an EMBL/GenBank/DDBJ whole genome shotgun (WGS) entry which is preliminary data.</text>
</comment>
<evidence type="ECO:0000313" key="2">
    <source>
        <dbReference type="EMBL" id="PWI73338.1"/>
    </source>
</evidence>
<feature type="region of interest" description="Disordered" evidence="1">
    <location>
        <begin position="391"/>
        <end position="426"/>
    </location>
</feature>
<feature type="compositionally biased region" description="Basic and acidic residues" evidence="1">
    <location>
        <begin position="297"/>
        <end position="318"/>
    </location>
</feature>
<feature type="compositionally biased region" description="Basic and acidic residues" evidence="1">
    <location>
        <begin position="329"/>
        <end position="341"/>
    </location>
</feature>
<feature type="compositionally biased region" description="Low complexity" evidence="1">
    <location>
        <begin position="210"/>
        <end position="219"/>
    </location>
</feature>
<name>A0A2U3EFQ9_PURLI</name>
<feature type="region of interest" description="Disordered" evidence="1">
    <location>
        <begin position="550"/>
        <end position="573"/>
    </location>
</feature>
<dbReference type="AlphaFoldDB" id="A0A2U3EFQ9"/>
<feature type="compositionally biased region" description="Basic residues" evidence="1">
    <location>
        <begin position="248"/>
        <end position="261"/>
    </location>
</feature>
<feature type="region of interest" description="Disordered" evidence="1">
    <location>
        <begin position="148"/>
        <end position="172"/>
    </location>
</feature>
<reference evidence="2 3" key="1">
    <citation type="journal article" date="2016" name="Front. Microbiol.">
        <title>Genome and transcriptome sequences reveal the specific parasitism of the nematophagous Purpureocillium lilacinum 36-1.</title>
        <authorList>
            <person name="Xie J."/>
            <person name="Li S."/>
            <person name="Mo C."/>
            <person name="Xiao X."/>
            <person name="Peng D."/>
            <person name="Wang G."/>
            <person name="Xiao Y."/>
        </authorList>
    </citation>
    <scope>NUCLEOTIDE SEQUENCE [LARGE SCALE GENOMIC DNA]</scope>
    <source>
        <strain evidence="2 3">36-1</strain>
    </source>
</reference>
<feature type="compositionally biased region" description="Basic and acidic residues" evidence="1">
    <location>
        <begin position="277"/>
        <end position="286"/>
    </location>
</feature>
<sequence length="906" mass="98679">MCRVGDPARLFASSVVYETRVSDDPIDAHDIRFGNGHEIVSSDAAATPLQCMYVDEPLIAIMDYSTPVGRRRMAGRWIKLSHHHHALVGSIPCTPRYFTHPTRHPFPSSRPLLMAATVSEPANDPAAHANVADGRIAPKMASGVVLESRCRERSRAGHRRGGTDGNLDGWMDGWTATARRRAWMREVVVGGGTVDLDWAWGGRVPGPEPQQQQQHHAAACTNSSTMTEDPSLLPSPSVTRSVQASWPRRSRPGGRRGSLHGRGHERTGPPSGTPRSRFGDWMEKRLASALRSGQRQDGQERKRDEAKRQSERNIDPDIRLSVPQSRLGHHGEDDHHGERRRTGCRPCGASTSTSDASEAAPCPIRIECSGLVRRKRSARWLAVAVATSMEPNDRMPECSHSAGRDKQAAQRAAACSHSKRHGGDIMPHARTHDMRSIYDNLPLPCIGCNDSQDGATADMMMQLVSQCLIASPDTAMAAEGEELSFEFATHKPSSPSTLPLLSCWRGKEDAQRPQLGRTKRLCDQSPVVARLRSCRAAFCVSSALESPALAGSARRLDHPSPRSEQQSVLSSTVLRQSRMCMEEPATLDEMNQPPWAMSSRSALVSRAGPPTADGTRATAQGQGKRMDPLVQPPMSTIGGARRAVALDADIALDRDSAALQLVGAFEGAGSPAPRQLLPSGRRQLLINASLRVSARPQSVETETANPSATCTAGRPSLQKQRYSVLLGSPSSGERVARPLEQGHTLSISSSNQRTLCSLASMQPATVSRRRNGAKDDAMRRRNLYRLPGRSLEKGPHQQQWGEIQGDAPFLIDGSAPRRRVHPPCPILVVAGDRIARRLTLAAATPLPTRDKCRYLGGTSWLLDLHPTSADKLRAVVGVRDGHPFREAPRPSQQRPVEHKCHGTNTM</sequence>
<accession>A0A2U3EFQ9</accession>
<evidence type="ECO:0000256" key="1">
    <source>
        <dbReference type="SAM" id="MobiDB-lite"/>
    </source>
</evidence>
<feature type="compositionally biased region" description="Polar residues" evidence="1">
    <location>
        <begin position="220"/>
        <end position="244"/>
    </location>
</feature>